<organism evidence="2 4">
    <name type="scientific">Vitis vinifera</name>
    <name type="common">Grape</name>
    <dbReference type="NCBI Taxonomy" id="29760"/>
    <lineage>
        <taxon>Eukaryota</taxon>
        <taxon>Viridiplantae</taxon>
        <taxon>Streptophyta</taxon>
        <taxon>Embryophyta</taxon>
        <taxon>Tracheophyta</taxon>
        <taxon>Spermatophyta</taxon>
        <taxon>Magnoliopsida</taxon>
        <taxon>eudicotyledons</taxon>
        <taxon>Gunneridae</taxon>
        <taxon>Pentapetalae</taxon>
        <taxon>rosids</taxon>
        <taxon>Vitales</taxon>
        <taxon>Vitaceae</taxon>
        <taxon>Viteae</taxon>
        <taxon>Vitis</taxon>
    </lineage>
</organism>
<dbReference type="EMBL" id="QGNW01000008">
    <property type="protein sequence ID" value="RVX19527.1"/>
    <property type="molecule type" value="Genomic_DNA"/>
</dbReference>
<reference evidence="2 4" key="1">
    <citation type="journal article" date="2018" name="PLoS Genet.">
        <title>Population sequencing reveals clonal diversity and ancestral inbreeding in the grapevine cultivar Chardonnay.</title>
        <authorList>
            <person name="Roach M.J."/>
            <person name="Johnson D.L."/>
            <person name="Bohlmann J."/>
            <person name="van Vuuren H.J."/>
            <person name="Jones S.J."/>
            <person name="Pretorius I.S."/>
            <person name="Schmidt S.A."/>
            <person name="Borneman A.R."/>
        </authorList>
    </citation>
    <scope>NUCLEOTIDE SEQUENCE [LARGE SCALE GENOMIC DNA]</scope>
    <source>
        <strain evidence="4">cv. Chardonnay</strain>
        <strain evidence="2">I10V1</strain>
        <tissue evidence="2">Leaf</tissue>
    </source>
</reference>
<feature type="domain" description="Retrovirus-related Pol polyprotein from transposon TNT 1-94-like beta-barrel" evidence="1">
    <location>
        <begin position="19"/>
        <end position="99"/>
    </location>
</feature>
<dbReference type="Proteomes" id="UP000288805">
    <property type="component" value="Unassembled WGS sequence"/>
</dbReference>
<dbReference type="EMBL" id="QGNW01000690">
    <property type="protein sequence ID" value="RVW65281.1"/>
    <property type="molecule type" value="Genomic_DNA"/>
</dbReference>
<dbReference type="Pfam" id="PF22936">
    <property type="entry name" value="Pol_BBD"/>
    <property type="match status" value="1"/>
</dbReference>
<protein>
    <submittedName>
        <fullName evidence="2">Retrovirus-related Pol polyprotein from transposon TNT 1-94</fullName>
    </submittedName>
</protein>
<evidence type="ECO:0000313" key="2">
    <source>
        <dbReference type="EMBL" id="RVW65281.1"/>
    </source>
</evidence>
<name>A0A438FZ82_VITVI</name>
<evidence type="ECO:0000313" key="4">
    <source>
        <dbReference type="Proteomes" id="UP000288805"/>
    </source>
</evidence>
<dbReference type="PANTHER" id="PTHR47592:SF24">
    <property type="entry name" value="BNACNNG30200D PROTEIN"/>
    <property type="match status" value="1"/>
</dbReference>
<dbReference type="AlphaFoldDB" id="A0A438FZ82"/>
<proteinExistence type="predicted"/>
<dbReference type="InterPro" id="IPR054722">
    <property type="entry name" value="PolX-like_BBD"/>
</dbReference>
<comment type="caution">
    <text evidence="2">The sequence shown here is derived from an EMBL/GenBank/DDBJ whole genome shotgun (WGS) entry which is preliminary data.</text>
</comment>
<evidence type="ECO:0000313" key="3">
    <source>
        <dbReference type="EMBL" id="RVX19527.1"/>
    </source>
</evidence>
<dbReference type="PANTHER" id="PTHR47592">
    <property type="entry name" value="PBF68 PROTEIN"/>
    <property type="match status" value="1"/>
</dbReference>
<sequence>MISALVLFEANMVDSPNEWWVDTGVTRHVYGERNIFSTYVPVNGRNLIMRNFATSRVVEIGKVVLKMTSEKELVLTDVLHVPDIRKNLVSGSMLSKNGFKLVFESDKFVLMKNGMYVGKEYMTNVPFKMNVMTVKLDFNNNKASTSVYLIESFTLWHDSVCGSQDD</sequence>
<gene>
    <name evidence="2" type="primary">POLX_2889</name>
    <name evidence="3" type="synonym">POLX_268</name>
    <name evidence="3" type="ORF">CK203_005192</name>
    <name evidence="2" type="ORF">CK203_049617</name>
</gene>
<accession>A0A438FZ82</accession>
<evidence type="ECO:0000259" key="1">
    <source>
        <dbReference type="Pfam" id="PF22936"/>
    </source>
</evidence>